<evidence type="ECO:0000313" key="2">
    <source>
        <dbReference type="Proteomes" id="UP000077266"/>
    </source>
</evidence>
<sequence length="145" mass="16420">MPARRRRPKQTLAVWSSCYGHFTVGVARQARHWSHSHSRPSIMNDGPSTTSWVLTQSPLTASPSTFIEVRCSLQCRLALSVLPSAARNTSRPWAASRARTRPAASEIWHSRPLQPFFFTVVQSWTLPRFVATLTEYWHGDSYPAI</sequence>
<dbReference type="AlphaFoldDB" id="A0A165PRL6"/>
<dbReference type="EMBL" id="KV425887">
    <property type="protein sequence ID" value="KZW02574.1"/>
    <property type="molecule type" value="Genomic_DNA"/>
</dbReference>
<name>A0A165PRL6_EXIGL</name>
<keyword evidence="2" id="KW-1185">Reference proteome</keyword>
<gene>
    <name evidence="1" type="ORF">EXIGLDRAFT_415705</name>
</gene>
<accession>A0A165PRL6</accession>
<protein>
    <submittedName>
        <fullName evidence="1">Uncharacterized protein</fullName>
    </submittedName>
</protein>
<organism evidence="1 2">
    <name type="scientific">Exidia glandulosa HHB12029</name>
    <dbReference type="NCBI Taxonomy" id="1314781"/>
    <lineage>
        <taxon>Eukaryota</taxon>
        <taxon>Fungi</taxon>
        <taxon>Dikarya</taxon>
        <taxon>Basidiomycota</taxon>
        <taxon>Agaricomycotina</taxon>
        <taxon>Agaricomycetes</taxon>
        <taxon>Auriculariales</taxon>
        <taxon>Exidiaceae</taxon>
        <taxon>Exidia</taxon>
    </lineage>
</organism>
<evidence type="ECO:0000313" key="1">
    <source>
        <dbReference type="EMBL" id="KZW02574.1"/>
    </source>
</evidence>
<dbReference type="Proteomes" id="UP000077266">
    <property type="component" value="Unassembled WGS sequence"/>
</dbReference>
<dbReference type="InParanoid" id="A0A165PRL6"/>
<proteinExistence type="predicted"/>
<reference evidence="1 2" key="1">
    <citation type="journal article" date="2016" name="Mol. Biol. Evol.">
        <title>Comparative Genomics of Early-Diverging Mushroom-Forming Fungi Provides Insights into the Origins of Lignocellulose Decay Capabilities.</title>
        <authorList>
            <person name="Nagy L.G."/>
            <person name="Riley R."/>
            <person name="Tritt A."/>
            <person name="Adam C."/>
            <person name="Daum C."/>
            <person name="Floudas D."/>
            <person name="Sun H."/>
            <person name="Yadav J.S."/>
            <person name="Pangilinan J."/>
            <person name="Larsson K.H."/>
            <person name="Matsuura K."/>
            <person name="Barry K."/>
            <person name="Labutti K."/>
            <person name="Kuo R."/>
            <person name="Ohm R.A."/>
            <person name="Bhattacharya S.S."/>
            <person name="Shirouzu T."/>
            <person name="Yoshinaga Y."/>
            <person name="Martin F.M."/>
            <person name="Grigoriev I.V."/>
            <person name="Hibbett D.S."/>
        </authorList>
    </citation>
    <scope>NUCLEOTIDE SEQUENCE [LARGE SCALE GENOMIC DNA]</scope>
    <source>
        <strain evidence="1 2">HHB12029</strain>
    </source>
</reference>